<feature type="domain" description="AAA+ ATPase" evidence="8">
    <location>
        <begin position="566"/>
        <end position="681"/>
    </location>
</feature>
<reference evidence="10" key="2">
    <citation type="submission" date="2024-04" db="EMBL/GenBank/DDBJ databases">
        <authorList>
            <person name="Chen Y."/>
            <person name="Shah S."/>
            <person name="Dougan E. K."/>
            <person name="Thang M."/>
            <person name="Chan C."/>
        </authorList>
    </citation>
    <scope>NUCLEOTIDE SEQUENCE [LARGE SCALE GENOMIC DNA]</scope>
</reference>
<dbReference type="AlphaFoldDB" id="A0A9P1C9A8"/>
<evidence type="ECO:0000256" key="5">
    <source>
        <dbReference type="ARBA" id="ARBA00023136"/>
    </source>
</evidence>
<dbReference type="OrthoDB" id="10686716at2759"/>
<feature type="chain" id="PRO_5043270235" description="AAA+ ATPase domain-containing protein" evidence="7">
    <location>
        <begin position="20"/>
        <end position="1041"/>
    </location>
</feature>
<feature type="signal peptide" evidence="7">
    <location>
        <begin position="1"/>
        <end position="19"/>
    </location>
</feature>
<sequence>MAMIRVLVFGVVFSIYVAGEDCQAVSCQNELSGDDEESLLLLQRRARSFASNSSEEVRDWSIAAAMAAMGAGPTRQLHHFTSLATRALELGMAQVGISDLLADSWRRAAAWTIGLWVTGFCISLSLMMHSVLAASPSRDEMGALALRTERQDVTVHEDKKKVGDERNDILTSALSVNIFHCLSFTWMDAFLAAPDPGFPSRLRSLPQMPRLTAASMWSMLRRVVNPTVLICCAWLVAFLELVAMVLILDGLLLMCEHRNGPWNGPHGPLPVTLAVLFLLFLVPLLYRYFSALLLMMDGLQMATVTNELTSMLFQKALRLPLGASYHGHGSEELTGWQVAMALMESIVQEGPLMIRNLALLTAAPFMVCVLLLLQVLHLRFFGLLGLILLLPGALIAGLLVKCAIASRTDYQRWHQERLRCQSEASKEMREQIMNARRSELVANQWYSVMMAMLAGTLHAVVWLVVVASLYLATRETQVSARNLWLMLQMMTSLQACVSLIFSGLRRAWHLPGALQRVECFLAQPEMPQDVVRRPLCGAATPARISGSFSFEEGGPTCLAMELSLQRGECVAVMGAPGSGKSALLLALLGELFPCGLACVSSTSKRRFVKGSADAMDAMLLDEMLSDVELLLWDCGKATAQLAQLCASTRARSVALLVAIGSDAEVDGLDSFDRVLWLRQGKLLRQDEVEPVASQDPRPPLKLLGDALLALETPGSPQQKCQPEGPTSVEPLPPLWPLARAYLGTCGAGNVTMLLLLVLMQRSVQLLQFLFLATWADVVGNAQNVDHRSFAVSIVLTVAVNATLLTLSEWAGSRLSLMAGLHLQSRQLSGAWEVDGVISGWLGCARSVLGSFLQQVYILLIAPQWLAVTVLLPAYMCIAFFAWIYLKAAVLLALKGEESFREAQQILHESLEPDPVQVRANQLQRSVLQRFTLAMSQMTGCSLLLPACNKSWLSFRVTFCVAFAAAACALQVLLCDHQIGVGTLGLVISLLFALTTDVEVACESCVQGCRALGALRRAGAFAEPTLPWEAEPMEVAEEQPAH</sequence>
<evidence type="ECO:0000313" key="9">
    <source>
        <dbReference type="EMBL" id="CAI3986126.1"/>
    </source>
</evidence>
<dbReference type="EMBL" id="CAMXCT020001048">
    <property type="protein sequence ID" value="CAL1139501.1"/>
    <property type="molecule type" value="Genomic_DNA"/>
</dbReference>
<keyword evidence="4 6" id="KW-1133">Transmembrane helix</keyword>
<feature type="transmembrane region" description="Helical" evidence="6">
    <location>
        <begin position="788"/>
        <end position="807"/>
    </location>
</feature>
<keyword evidence="3" id="KW-0067">ATP-binding</keyword>
<evidence type="ECO:0000256" key="2">
    <source>
        <dbReference type="ARBA" id="ARBA00022741"/>
    </source>
</evidence>
<feature type="transmembrane region" description="Helical" evidence="6">
    <location>
        <begin position="223"/>
        <end position="248"/>
    </location>
</feature>
<feature type="transmembrane region" description="Helical" evidence="6">
    <location>
        <begin position="952"/>
        <end position="973"/>
    </location>
</feature>
<feature type="transmembrane region" description="Helical" evidence="6">
    <location>
        <begin position="445"/>
        <end position="471"/>
    </location>
</feature>
<feature type="transmembrane region" description="Helical" evidence="6">
    <location>
        <begin position="483"/>
        <end position="504"/>
    </location>
</feature>
<accession>A0A9P1C9A8</accession>
<dbReference type="EMBL" id="CAMXCT030001048">
    <property type="protein sequence ID" value="CAL4773438.1"/>
    <property type="molecule type" value="Genomic_DNA"/>
</dbReference>
<dbReference type="SUPFAM" id="SSF52540">
    <property type="entry name" value="P-loop containing nucleoside triphosphate hydrolases"/>
    <property type="match status" value="1"/>
</dbReference>
<feature type="transmembrane region" description="Helical" evidence="6">
    <location>
        <begin position="382"/>
        <end position="404"/>
    </location>
</feature>
<feature type="transmembrane region" description="Helical" evidence="6">
    <location>
        <begin position="357"/>
        <end position="376"/>
    </location>
</feature>
<name>A0A9P1C9A8_9DINO</name>
<evidence type="ECO:0000313" key="10">
    <source>
        <dbReference type="EMBL" id="CAL1139501.1"/>
    </source>
</evidence>
<dbReference type="EMBL" id="CAMXCT010001048">
    <property type="protein sequence ID" value="CAI3986126.1"/>
    <property type="molecule type" value="Genomic_DNA"/>
</dbReference>
<evidence type="ECO:0000256" key="7">
    <source>
        <dbReference type="SAM" id="SignalP"/>
    </source>
</evidence>
<dbReference type="InterPro" id="IPR050173">
    <property type="entry name" value="ABC_transporter_C-like"/>
</dbReference>
<gene>
    <name evidence="9" type="ORF">C1SCF055_LOCUS13503</name>
</gene>
<keyword evidence="11" id="KW-1185">Reference proteome</keyword>
<evidence type="ECO:0000259" key="8">
    <source>
        <dbReference type="SMART" id="SM00382"/>
    </source>
</evidence>
<feature type="transmembrane region" description="Helical" evidence="6">
    <location>
        <begin position="108"/>
        <end position="128"/>
    </location>
</feature>
<keyword evidence="7" id="KW-0732">Signal</keyword>
<dbReference type="InterPro" id="IPR036640">
    <property type="entry name" value="ABC1_TM_sf"/>
</dbReference>
<dbReference type="Proteomes" id="UP001152797">
    <property type="component" value="Unassembled WGS sequence"/>
</dbReference>
<dbReference type="Gene3D" id="1.20.1560.10">
    <property type="entry name" value="ABC transporter type 1, transmembrane domain"/>
    <property type="match status" value="2"/>
</dbReference>
<organism evidence="9">
    <name type="scientific">Cladocopium goreaui</name>
    <dbReference type="NCBI Taxonomy" id="2562237"/>
    <lineage>
        <taxon>Eukaryota</taxon>
        <taxon>Sar</taxon>
        <taxon>Alveolata</taxon>
        <taxon>Dinophyceae</taxon>
        <taxon>Suessiales</taxon>
        <taxon>Symbiodiniaceae</taxon>
        <taxon>Cladocopium</taxon>
    </lineage>
</organism>
<keyword evidence="5 6" id="KW-0472">Membrane</keyword>
<dbReference type="GO" id="GO:0016020">
    <property type="term" value="C:membrane"/>
    <property type="evidence" value="ECO:0007669"/>
    <property type="project" value="InterPro"/>
</dbReference>
<evidence type="ECO:0000256" key="6">
    <source>
        <dbReference type="SAM" id="Phobius"/>
    </source>
</evidence>
<feature type="transmembrane region" description="Helical" evidence="6">
    <location>
        <begin position="268"/>
        <end position="286"/>
    </location>
</feature>
<dbReference type="Gene3D" id="3.40.50.300">
    <property type="entry name" value="P-loop containing nucleotide triphosphate hydrolases"/>
    <property type="match status" value="1"/>
</dbReference>
<dbReference type="SMART" id="SM00382">
    <property type="entry name" value="AAA"/>
    <property type="match status" value="1"/>
</dbReference>
<reference evidence="9" key="1">
    <citation type="submission" date="2022-10" db="EMBL/GenBank/DDBJ databases">
        <authorList>
            <person name="Chen Y."/>
            <person name="Dougan E. K."/>
            <person name="Chan C."/>
            <person name="Rhodes N."/>
            <person name="Thang M."/>
        </authorList>
    </citation>
    <scope>NUCLEOTIDE SEQUENCE</scope>
</reference>
<evidence type="ECO:0000256" key="3">
    <source>
        <dbReference type="ARBA" id="ARBA00022840"/>
    </source>
</evidence>
<dbReference type="InterPro" id="IPR027417">
    <property type="entry name" value="P-loop_NTPase"/>
</dbReference>
<dbReference type="PANTHER" id="PTHR24223">
    <property type="entry name" value="ATP-BINDING CASSETTE SUB-FAMILY C"/>
    <property type="match status" value="1"/>
</dbReference>
<evidence type="ECO:0000313" key="11">
    <source>
        <dbReference type="Proteomes" id="UP001152797"/>
    </source>
</evidence>
<keyword evidence="1 6" id="KW-0812">Transmembrane</keyword>
<keyword evidence="2" id="KW-0547">Nucleotide-binding</keyword>
<dbReference type="SUPFAM" id="SSF90123">
    <property type="entry name" value="ABC transporter transmembrane region"/>
    <property type="match status" value="2"/>
</dbReference>
<proteinExistence type="predicted"/>
<feature type="transmembrane region" description="Helical" evidence="6">
    <location>
        <begin position="978"/>
        <end position="995"/>
    </location>
</feature>
<comment type="caution">
    <text evidence="9">The sequence shown here is derived from an EMBL/GenBank/DDBJ whole genome shotgun (WGS) entry which is preliminary data.</text>
</comment>
<evidence type="ECO:0000256" key="1">
    <source>
        <dbReference type="ARBA" id="ARBA00022692"/>
    </source>
</evidence>
<evidence type="ECO:0000256" key="4">
    <source>
        <dbReference type="ARBA" id="ARBA00022989"/>
    </source>
</evidence>
<feature type="transmembrane region" description="Helical" evidence="6">
    <location>
        <begin position="855"/>
        <end position="885"/>
    </location>
</feature>
<dbReference type="GO" id="GO:0005524">
    <property type="term" value="F:ATP binding"/>
    <property type="evidence" value="ECO:0007669"/>
    <property type="project" value="UniProtKB-KW"/>
</dbReference>
<dbReference type="InterPro" id="IPR003593">
    <property type="entry name" value="AAA+_ATPase"/>
</dbReference>
<dbReference type="GO" id="GO:0042626">
    <property type="term" value="F:ATPase-coupled transmembrane transporter activity"/>
    <property type="evidence" value="ECO:0007669"/>
    <property type="project" value="TreeGrafter"/>
</dbReference>
<protein>
    <recommendedName>
        <fullName evidence="8">AAA+ ATPase domain-containing protein</fullName>
    </recommendedName>
</protein>